<evidence type="ECO:0000256" key="2">
    <source>
        <dbReference type="ARBA" id="ARBA00022692"/>
    </source>
</evidence>
<dbReference type="AlphaFoldDB" id="A0A330LNP7"/>
<evidence type="ECO:0000256" key="5">
    <source>
        <dbReference type="SAM" id="Phobius"/>
    </source>
</evidence>
<dbReference type="EMBL" id="LS483250">
    <property type="protein sequence ID" value="SQD78062.1"/>
    <property type="molecule type" value="Genomic_DNA"/>
</dbReference>
<keyword evidence="8" id="KW-1185">Reference proteome</keyword>
<name>A0A330LNP7_9GAMM</name>
<dbReference type="PANTHER" id="PTHR37422">
    <property type="entry name" value="TEICHURONIC ACID BIOSYNTHESIS PROTEIN TUAE"/>
    <property type="match status" value="1"/>
</dbReference>
<feature type="transmembrane region" description="Helical" evidence="5">
    <location>
        <begin position="163"/>
        <end position="180"/>
    </location>
</feature>
<dbReference type="Proteomes" id="UP000250163">
    <property type="component" value="Chromosome MORIYA"/>
</dbReference>
<protein>
    <submittedName>
        <fullName evidence="7">Secreted polysaccharide polymerase</fullName>
    </submittedName>
</protein>
<feature type="transmembrane region" description="Helical" evidence="5">
    <location>
        <begin position="34"/>
        <end position="66"/>
    </location>
</feature>
<evidence type="ECO:0000256" key="3">
    <source>
        <dbReference type="ARBA" id="ARBA00022989"/>
    </source>
</evidence>
<proteinExistence type="predicted"/>
<feature type="transmembrane region" description="Helical" evidence="5">
    <location>
        <begin position="12"/>
        <end position="28"/>
    </location>
</feature>
<feature type="transmembrane region" description="Helical" evidence="5">
    <location>
        <begin position="237"/>
        <end position="258"/>
    </location>
</feature>
<feature type="transmembrane region" description="Helical" evidence="5">
    <location>
        <begin position="363"/>
        <end position="386"/>
    </location>
</feature>
<accession>A0A330LNP7</accession>
<feature type="transmembrane region" description="Helical" evidence="5">
    <location>
        <begin position="278"/>
        <end position="298"/>
    </location>
</feature>
<keyword evidence="3 5" id="KW-1133">Transmembrane helix</keyword>
<keyword evidence="2 5" id="KW-0812">Transmembrane</keyword>
<dbReference type="InterPro" id="IPR007016">
    <property type="entry name" value="O-antigen_ligase-rel_domated"/>
</dbReference>
<dbReference type="PANTHER" id="PTHR37422:SF13">
    <property type="entry name" value="LIPOPOLYSACCHARIDE BIOSYNTHESIS PROTEIN PA4999-RELATED"/>
    <property type="match status" value="1"/>
</dbReference>
<reference evidence="8" key="1">
    <citation type="submission" date="2018-05" db="EMBL/GenBank/DDBJ databases">
        <authorList>
            <person name="Cea G.-C."/>
            <person name="William W."/>
        </authorList>
    </citation>
    <scope>NUCLEOTIDE SEQUENCE [LARGE SCALE GENOMIC DNA]</scope>
    <source>
        <strain evidence="8">DB21MT 5</strain>
    </source>
</reference>
<evidence type="ECO:0000313" key="7">
    <source>
        <dbReference type="EMBL" id="SQD78062.1"/>
    </source>
</evidence>
<comment type="subcellular location">
    <subcellularLocation>
        <location evidence="1">Membrane</location>
        <topology evidence="1">Multi-pass membrane protein</topology>
    </subcellularLocation>
</comment>
<gene>
    <name evidence="7" type="ORF">MORIYA_1584</name>
</gene>
<dbReference type="RefSeq" id="WP_112713994.1">
    <property type="nucleotide sequence ID" value="NZ_LS483250.1"/>
</dbReference>
<dbReference type="KEGG" id="mya:MORIYA_1584"/>
<evidence type="ECO:0000256" key="1">
    <source>
        <dbReference type="ARBA" id="ARBA00004141"/>
    </source>
</evidence>
<feature type="transmembrane region" description="Helical" evidence="5">
    <location>
        <begin position="407"/>
        <end position="428"/>
    </location>
</feature>
<feature type="domain" description="O-antigen ligase-related" evidence="6">
    <location>
        <begin position="242"/>
        <end position="379"/>
    </location>
</feature>
<evidence type="ECO:0000256" key="4">
    <source>
        <dbReference type="ARBA" id="ARBA00023136"/>
    </source>
</evidence>
<feature type="transmembrane region" description="Helical" evidence="5">
    <location>
        <begin position="78"/>
        <end position="98"/>
    </location>
</feature>
<feature type="transmembrane region" description="Helical" evidence="5">
    <location>
        <begin position="104"/>
        <end position="128"/>
    </location>
</feature>
<dbReference type="Pfam" id="PF04932">
    <property type="entry name" value="Wzy_C"/>
    <property type="match status" value="1"/>
</dbReference>
<dbReference type="InterPro" id="IPR051533">
    <property type="entry name" value="WaaL-like"/>
</dbReference>
<sequence length="468" mass="52129">MIDLNTVNRRIQILLSLILTLVVGLLWYKTKMWLVPAVFVVTPLVLIALLRFPFYIVITFIIFSYFRIHEAFPILIPLHIPLAFSLASFFVLGWHIFLSNNIKIYWSIELTLVCLFLGWATFGIMFAYNRGAAYSTFSGVLSKVWVMTIAICWLIRSIHHFRIATYLYVVAGAMIGLKAISNKLNGIGLVEGTRVTISRNIGSLIGDPNDLSLVLMFPMSFTLSNVLQPSIGKIHRALLAVVYVILFWAIIATQSRGGLMGIMAVTGYFAFKRIKNKVYVLAGGVMLLPILLVMAGVADRASGGAAESGVDESAMGRIYAWMAAWGMAVHNPFTGVGINNFYLNYYLFSPHWDGKNHAVHSTWFQVLAETGFVGLGLLITLITLLFRRLWRTEVESRVLPMNERNTIVTCNDGIFAGLIAFCVAGTFLTQGFTWPLYILLSMTVALAKILSERLADEDLTKGVKETAN</sequence>
<dbReference type="OrthoDB" id="871774at2"/>
<evidence type="ECO:0000313" key="8">
    <source>
        <dbReference type="Proteomes" id="UP000250163"/>
    </source>
</evidence>
<dbReference type="GO" id="GO:0016020">
    <property type="term" value="C:membrane"/>
    <property type="evidence" value="ECO:0007669"/>
    <property type="project" value="UniProtKB-SubCell"/>
</dbReference>
<evidence type="ECO:0000259" key="6">
    <source>
        <dbReference type="Pfam" id="PF04932"/>
    </source>
</evidence>
<feature type="transmembrane region" description="Helical" evidence="5">
    <location>
        <begin position="434"/>
        <end position="451"/>
    </location>
</feature>
<keyword evidence="4 5" id="KW-0472">Membrane</keyword>
<organism evidence="7 8">
    <name type="scientific">Moritella yayanosii</name>
    <dbReference type="NCBI Taxonomy" id="69539"/>
    <lineage>
        <taxon>Bacteria</taxon>
        <taxon>Pseudomonadati</taxon>
        <taxon>Pseudomonadota</taxon>
        <taxon>Gammaproteobacteria</taxon>
        <taxon>Alteromonadales</taxon>
        <taxon>Moritellaceae</taxon>
        <taxon>Moritella</taxon>
    </lineage>
</organism>
<feature type="transmembrane region" description="Helical" evidence="5">
    <location>
        <begin position="140"/>
        <end position="157"/>
    </location>
</feature>